<proteinExistence type="predicted"/>
<dbReference type="Proteomes" id="UP000185999">
    <property type="component" value="Unassembled WGS sequence"/>
</dbReference>
<dbReference type="STRING" id="619304.SAMN05421760_104236"/>
<dbReference type="EMBL" id="FTOE01000004">
    <property type="protein sequence ID" value="SIS75936.1"/>
    <property type="molecule type" value="Genomic_DNA"/>
</dbReference>
<keyword evidence="3" id="KW-1185">Reference proteome</keyword>
<accession>A0A1N7LQ10</accession>
<evidence type="ECO:0000313" key="2">
    <source>
        <dbReference type="EMBL" id="SIS75936.1"/>
    </source>
</evidence>
<protein>
    <submittedName>
        <fullName evidence="2">Uncharacterized protein</fullName>
    </submittedName>
</protein>
<name>A0A1N7LQ10_9GAMM</name>
<feature type="region of interest" description="Disordered" evidence="1">
    <location>
        <begin position="1"/>
        <end position="21"/>
    </location>
</feature>
<gene>
    <name evidence="2" type="ORF">SAMN05421760_104236</name>
</gene>
<organism evidence="2 3">
    <name type="scientific">Neptunomonas antarctica</name>
    <dbReference type="NCBI Taxonomy" id="619304"/>
    <lineage>
        <taxon>Bacteria</taxon>
        <taxon>Pseudomonadati</taxon>
        <taxon>Pseudomonadota</taxon>
        <taxon>Gammaproteobacteria</taxon>
        <taxon>Oceanospirillales</taxon>
        <taxon>Oceanospirillaceae</taxon>
        <taxon>Neptunomonas</taxon>
    </lineage>
</organism>
<evidence type="ECO:0000313" key="3">
    <source>
        <dbReference type="Proteomes" id="UP000185999"/>
    </source>
</evidence>
<dbReference type="AlphaFoldDB" id="A0A1N7LQ10"/>
<dbReference type="OrthoDB" id="6120657at2"/>
<dbReference type="RefSeq" id="WP_054341318.1">
    <property type="nucleotide sequence ID" value="NZ_FTOE01000004.1"/>
</dbReference>
<sequence length="83" mass="9637">MSKKDSQVSDESVDDKRIERDFFSRDEEEQQAFLTQTWCDKCQAADLGMHTPVEYELDRTIFVEGTCSQCGEQVYTELTDDDL</sequence>
<evidence type="ECO:0000256" key="1">
    <source>
        <dbReference type="SAM" id="MobiDB-lite"/>
    </source>
</evidence>
<reference evidence="3" key="1">
    <citation type="submission" date="2017-01" db="EMBL/GenBank/DDBJ databases">
        <authorList>
            <person name="Varghese N."/>
            <person name="Submissions S."/>
        </authorList>
    </citation>
    <scope>NUCLEOTIDE SEQUENCE [LARGE SCALE GENOMIC DNA]</scope>
    <source>
        <strain evidence="3">DSM 22306</strain>
    </source>
</reference>